<dbReference type="OrthoDB" id="7931at2157"/>
<keyword evidence="3" id="KW-1185">Reference proteome</keyword>
<dbReference type="Gene3D" id="3.90.1300.10">
    <property type="entry name" value="Amidase signature (AS) domain"/>
    <property type="match status" value="1"/>
</dbReference>
<reference evidence="2 3" key="1">
    <citation type="submission" date="2016-10" db="EMBL/GenBank/DDBJ databases">
        <authorList>
            <person name="de Groot N.N."/>
        </authorList>
    </citation>
    <scope>NUCLEOTIDE SEQUENCE [LARGE SCALE GENOMIC DNA]</scope>
    <source>
        <strain evidence="2 3">IBRC-M10418</strain>
    </source>
</reference>
<accession>A0A1H6JZ16</accession>
<dbReference type="PANTHER" id="PTHR11895:SF7">
    <property type="entry name" value="GLUTAMYL-TRNA(GLN) AMIDOTRANSFERASE SUBUNIT A, MITOCHONDRIAL"/>
    <property type="match status" value="1"/>
</dbReference>
<dbReference type="Pfam" id="PF01425">
    <property type="entry name" value="Amidase"/>
    <property type="match status" value="1"/>
</dbReference>
<feature type="domain" description="Amidase" evidence="1">
    <location>
        <begin position="18"/>
        <end position="174"/>
    </location>
</feature>
<evidence type="ECO:0000313" key="3">
    <source>
        <dbReference type="Proteomes" id="UP000199215"/>
    </source>
</evidence>
<dbReference type="EMBL" id="FNWU01000023">
    <property type="protein sequence ID" value="SEH65879.1"/>
    <property type="molecule type" value="Genomic_DNA"/>
</dbReference>
<name>A0A1H6JZ16_9EURY</name>
<dbReference type="SUPFAM" id="SSF75304">
    <property type="entry name" value="Amidase signature (AS) enzymes"/>
    <property type="match status" value="1"/>
</dbReference>
<dbReference type="GO" id="GO:0003824">
    <property type="term" value="F:catalytic activity"/>
    <property type="evidence" value="ECO:0007669"/>
    <property type="project" value="InterPro"/>
</dbReference>
<dbReference type="STRING" id="1267564.SAMN05192561_1236"/>
<sequence length="184" mass="19380">MAAADVEATPVELDRGAIEEAYFLVGAAEFVWYLDQTGVVRGQGPDYTPAIRSLLAAVKEADLGDHVASRLLASAFLDTETDGEAYLAARQEAIAFGERVQDALADVDALVMPTLRTLPPTRGRMETTADLLTLLGNTAPFNLAGSPATAVPVDTVDGLPVSAQVVGAHFDDHVTMAIADRLQS</sequence>
<dbReference type="InterPro" id="IPR036928">
    <property type="entry name" value="AS_sf"/>
</dbReference>
<gene>
    <name evidence="2" type="ORF">SAMN05192561_1236</name>
</gene>
<proteinExistence type="predicted"/>
<evidence type="ECO:0000313" key="2">
    <source>
        <dbReference type="EMBL" id="SEH65879.1"/>
    </source>
</evidence>
<evidence type="ECO:0000259" key="1">
    <source>
        <dbReference type="Pfam" id="PF01425"/>
    </source>
</evidence>
<protein>
    <submittedName>
        <fullName evidence="2">Amidase</fullName>
    </submittedName>
</protein>
<organism evidence="2 3">
    <name type="scientific">Halopenitus malekzadehii</name>
    <dbReference type="NCBI Taxonomy" id="1267564"/>
    <lineage>
        <taxon>Archaea</taxon>
        <taxon>Methanobacteriati</taxon>
        <taxon>Methanobacteriota</taxon>
        <taxon>Stenosarchaea group</taxon>
        <taxon>Halobacteria</taxon>
        <taxon>Halobacteriales</taxon>
        <taxon>Haloferacaceae</taxon>
        <taxon>Halopenitus</taxon>
    </lineage>
</organism>
<dbReference type="InterPro" id="IPR023631">
    <property type="entry name" value="Amidase_dom"/>
</dbReference>
<dbReference type="PANTHER" id="PTHR11895">
    <property type="entry name" value="TRANSAMIDASE"/>
    <property type="match status" value="1"/>
</dbReference>
<dbReference type="InterPro" id="IPR000120">
    <property type="entry name" value="Amidase"/>
</dbReference>
<dbReference type="AlphaFoldDB" id="A0A1H6JZ16"/>
<dbReference type="Proteomes" id="UP000199215">
    <property type="component" value="Unassembled WGS sequence"/>
</dbReference>